<keyword evidence="3" id="KW-0677">Repeat</keyword>
<evidence type="ECO:0000256" key="2">
    <source>
        <dbReference type="ARBA" id="ARBA00022729"/>
    </source>
</evidence>
<evidence type="ECO:0000313" key="6">
    <source>
        <dbReference type="Proteomes" id="UP000322220"/>
    </source>
</evidence>
<proteinExistence type="predicted"/>
<dbReference type="InterPro" id="IPR050328">
    <property type="entry name" value="Dev_Immune_Receptor"/>
</dbReference>
<accession>A0AB74N9C5</accession>
<dbReference type="PROSITE" id="PS51450">
    <property type="entry name" value="LRR"/>
    <property type="match status" value="3"/>
</dbReference>
<dbReference type="AlphaFoldDB" id="A0AB74N9C5"/>
<keyword evidence="1" id="KW-0433">Leucine-rich repeat</keyword>
<feature type="domain" description="Internalin I Ig-like" evidence="4">
    <location>
        <begin position="448"/>
        <end position="524"/>
    </location>
</feature>
<dbReference type="GO" id="GO:0005615">
    <property type="term" value="C:extracellular space"/>
    <property type="evidence" value="ECO:0007669"/>
    <property type="project" value="TreeGrafter"/>
</dbReference>
<comment type="caution">
    <text evidence="5">The sequence shown here is derived from an EMBL/GenBank/DDBJ whole genome shotgun (WGS) entry which is preliminary data.</text>
</comment>
<dbReference type="InterPro" id="IPR044056">
    <property type="entry name" value="InlI_Ig-like"/>
</dbReference>
<dbReference type="EMBL" id="VTIK01000007">
    <property type="protein sequence ID" value="TYU50805.1"/>
    <property type="molecule type" value="Genomic_DNA"/>
</dbReference>
<keyword evidence="2" id="KW-0732">Signal</keyword>
<reference evidence="5 6" key="1">
    <citation type="submission" date="2019-08" db="EMBL/GenBank/DDBJ databases">
        <title>Soil Listeria distribution.</title>
        <authorList>
            <person name="Liao J."/>
        </authorList>
    </citation>
    <scope>NUCLEOTIDE SEQUENCE [LARGE SCALE GENOMIC DNA]</scope>
    <source>
        <strain evidence="5 6">IN-RH-2-BL1</strain>
    </source>
</reference>
<protein>
    <submittedName>
        <fullName evidence="5">Lmo0549 family WxL domain-containing class 2 internalin</fullName>
    </submittedName>
</protein>
<dbReference type="InterPro" id="IPR001611">
    <property type="entry name" value="Leu-rich_rpt"/>
</dbReference>
<dbReference type="InterPro" id="IPR013783">
    <property type="entry name" value="Ig-like_fold"/>
</dbReference>
<dbReference type="InterPro" id="IPR032675">
    <property type="entry name" value="LRR_dom_sf"/>
</dbReference>
<sequence length="673" mass="74975">MKFNWKVVLLFVLILAFIVPVYSKAVETGKEVPKSPELLDDKSSTLKNVNTPKNLKASPLTIPANSTIADLFPDEGMAKTVANQLGRTENNNFQTPTKTDWKVDDVVTEVELNRMWYLTSVASIGSIEGIQYLPNLYDVRLQFDNQCKDLSPFLKAPNGYSQLYRIAINNGNISDISPLTELSAPTLKYIDLAGNNISDLSLFKKLPNKLPSLEEISLERNNISDVSPLADFASTKIKVFNLDENHITDLSSLTNNKMPNLQRLYVRYQTLDMEPVVTSSKYEFSIQPSIFGTTKPVKITATKPKATIDPITSKITYSAEEMAKKPFYYSPLFPGVTYSWDENFPLNGSNSLVDFRGTITQPLTYIEPPQVVSYNSGLTYEIGTSLTEQQFLNDVNLITDQPTTITSDFDVKLKNLNTVGIYWVAVKASNIEGNAEANIMVTIKYKPPVITADAEYTYLVGDKVNATQFRADVNATLTGEGTLRDDFIYKVRLNTAGDYVVTLTSPKSGYYEQDAIPVTVIVHVKELLELQIPDEFRMDIDANADSVPISDKKQTLKCYGSSGKAELEVIDRRTVRQGWTITGAMTPFTNSGGDILQTSLKYQSKSPSSSPIYLNTTNQPIEKKQSAVTDPKYDSTIVNLEDSLSMEIEPNDALVNDSYESKITWTLEDAPRP</sequence>
<evidence type="ECO:0000259" key="4">
    <source>
        <dbReference type="Pfam" id="PF18981"/>
    </source>
</evidence>
<dbReference type="RefSeq" id="WP_149058171.1">
    <property type="nucleotide sequence ID" value="NZ_VTIK01000007.1"/>
</dbReference>
<dbReference type="SUPFAM" id="SSF52058">
    <property type="entry name" value="L domain-like"/>
    <property type="match status" value="1"/>
</dbReference>
<dbReference type="Gene3D" id="2.60.40.10">
    <property type="entry name" value="Immunoglobulins"/>
    <property type="match status" value="2"/>
</dbReference>
<dbReference type="Proteomes" id="UP000322220">
    <property type="component" value="Unassembled WGS sequence"/>
</dbReference>
<dbReference type="GO" id="GO:0031012">
    <property type="term" value="C:extracellular matrix"/>
    <property type="evidence" value="ECO:0007669"/>
    <property type="project" value="TreeGrafter"/>
</dbReference>
<evidence type="ECO:0000313" key="5">
    <source>
        <dbReference type="EMBL" id="TYU50805.1"/>
    </source>
</evidence>
<dbReference type="PANTHER" id="PTHR24373">
    <property type="entry name" value="SLIT RELATED LEUCINE-RICH REPEAT NEURONAL PROTEIN"/>
    <property type="match status" value="1"/>
</dbReference>
<feature type="domain" description="Internalin I Ig-like" evidence="4">
    <location>
        <begin position="371"/>
        <end position="443"/>
    </location>
</feature>
<organism evidence="5 6">
    <name type="scientific">Listeria monocytogenes</name>
    <dbReference type="NCBI Taxonomy" id="1639"/>
    <lineage>
        <taxon>Bacteria</taxon>
        <taxon>Bacillati</taxon>
        <taxon>Bacillota</taxon>
        <taxon>Bacilli</taxon>
        <taxon>Bacillales</taxon>
        <taxon>Listeriaceae</taxon>
        <taxon>Listeria</taxon>
    </lineage>
</organism>
<dbReference type="Pfam" id="PF18981">
    <property type="entry name" value="InlK_D3"/>
    <property type="match status" value="2"/>
</dbReference>
<evidence type="ECO:0000256" key="1">
    <source>
        <dbReference type="ARBA" id="ARBA00022614"/>
    </source>
</evidence>
<name>A0AB74N9C5_LISMN</name>
<dbReference type="Gene3D" id="3.80.10.10">
    <property type="entry name" value="Ribonuclease Inhibitor"/>
    <property type="match status" value="1"/>
</dbReference>
<dbReference type="Pfam" id="PF12799">
    <property type="entry name" value="LRR_4"/>
    <property type="match status" value="1"/>
</dbReference>
<dbReference type="InterPro" id="IPR025875">
    <property type="entry name" value="Leu-rich_rpt_4"/>
</dbReference>
<gene>
    <name evidence="5" type="ORF">FZW98_13075</name>
</gene>
<evidence type="ECO:0000256" key="3">
    <source>
        <dbReference type="ARBA" id="ARBA00022737"/>
    </source>
</evidence>
<dbReference type="NCBIfam" id="NF033932">
    <property type="entry name" value="LapB_rpt_80"/>
    <property type="match status" value="1"/>
</dbReference>
<dbReference type="PANTHER" id="PTHR24373:SF387">
    <property type="entry name" value="LEUCINE-RICH REPEATS AND IMMUNOGLOBULIN-LIKE DOMAINS PROTEIN SMA-10"/>
    <property type="match status" value="1"/>
</dbReference>